<dbReference type="GO" id="GO:0032259">
    <property type="term" value="P:methylation"/>
    <property type="evidence" value="ECO:0007669"/>
    <property type="project" value="UniProtKB-KW"/>
</dbReference>
<evidence type="ECO:0000256" key="3">
    <source>
        <dbReference type="ARBA" id="ARBA00022454"/>
    </source>
</evidence>
<dbReference type="EMBL" id="BMAC01000665">
    <property type="protein sequence ID" value="GFQ01208.1"/>
    <property type="molecule type" value="Genomic_DNA"/>
</dbReference>
<dbReference type="PROSITE" id="PS50868">
    <property type="entry name" value="POST_SET"/>
    <property type="match status" value="1"/>
</dbReference>
<evidence type="ECO:0000256" key="2">
    <source>
        <dbReference type="ARBA" id="ARBA00004286"/>
    </source>
</evidence>
<dbReference type="GO" id="GO:0005694">
    <property type="term" value="C:chromosome"/>
    <property type="evidence" value="ECO:0007669"/>
    <property type="project" value="UniProtKB-SubCell"/>
</dbReference>
<evidence type="ECO:0000256" key="1">
    <source>
        <dbReference type="ARBA" id="ARBA00004123"/>
    </source>
</evidence>
<dbReference type="GO" id="GO:0008168">
    <property type="term" value="F:methyltransferase activity"/>
    <property type="evidence" value="ECO:0007669"/>
    <property type="project" value="UniProtKB-KW"/>
</dbReference>
<keyword evidence="7" id="KW-0539">Nucleus</keyword>
<dbReference type="InterPro" id="IPR003616">
    <property type="entry name" value="Post-SET_dom"/>
</dbReference>
<evidence type="ECO:0000256" key="5">
    <source>
        <dbReference type="ARBA" id="ARBA00022679"/>
    </source>
</evidence>
<dbReference type="InterPro" id="IPR046341">
    <property type="entry name" value="SET_dom_sf"/>
</dbReference>
<dbReference type="Proteomes" id="UP000653305">
    <property type="component" value="Unassembled WGS sequence"/>
</dbReference>
<gene>
    <name evidence="10" type="ORF">PHJA_002264700</name>
</gene>
<comment type="caution">
    <text evidence="10">The sequence shown here is derived from an EMBL/GenBank/DDBJ whole genome shotgun (WGS) entry which is preliminary data.</text>
</comment>
<feature type="domain" description="Post-SET" evidence="9">
    <location>
        <begin position="80"/>
        <end position="96"/>
    </location>
</feature>
<keyword evidence="6" id="KW-0949">S-adenosyl-L-methionine</keyword>
<dbReference type="SMART" id="SM00317">
    <property type="entry name" value="SET"/>
    <property type="match status" value="1"/>
</dbReference>
<dbReference type="Gene3D" id="2.170.270.10">
    <property type="entry name" value="SET domain"/>
    <property type="match status" value="1"/>
</dbReference>
<dbReference type="InterPro" id="IPR001214">
    <property type="entry name" value="SET_dom"/>
</dbReference>
<evidence type="ECO:0000313" key="10">
    <source>
        <dbReference type="EMBL" id="GFQ01208.1"/>
    </source>
</evidence>
<keyword evidence="3" id="KW-0158">Chromosome</keyword>
<keyword evidence="5 10" id="KW-0808">Transferase</keyword>
<accession>A0A830CKM0</accession>
<evidence type="ECO:0000256" key="7">
    <source>
        <dbReference type="ARBA" id="ARBA00023242"/>
    </source>
</evidence>
<evidence type="ECO:0000256" key="6">
    <source>
        <dbReference type="ARBA" id="ARBA00022691"/>
    </source>
</evidence>
<keyword evidence="11" id="KW-1185">Reference proteome</keyword>
<name>A0A830CKM0_9LAMI</name>
<comment type="subcellular location">
    <subcellularLocation>
        <location evidence="2">Chromosome</location>
    </subcellularLocation>
    <subcellularLocation>
        <location evidence="1">Nucleus</location>
    </subcellularLocation>
</comment>
<reference evidence="10" key="1">
    <citation type="submission" date="2020-07" db="EMBL/GenBank/DDBJ databases">
        <title>Ethylene signaling mediates host invasion by parasitic plants.</title>
        <authorList>
            <person name="Yoshida S."/>
        </authorList>
    </citation>
    <scope>NUCLEOTIDE SEQUENCE</scope>
    <source>
        <strain evidence="10">Okayama</strain>
    </source>
</reference>
<dbReference type="PROSITE" id="PS50280">
    <property type="entry name" value="SET"/>
    <property type="match status" value="1"/>
</dbReference>
<dbReference type="OrthoDB" id="422362at2759"/>
<evidence type="ECO:0000259" key="9">
    <source>
        <dbReference type="PROSITE" id="PS50868"/>
    </source>
</evidence>
<evidence type="ECO:0000256" key="4">
    <source>
        <dbReference type="ARBA" id="ARBA00022603"/>
    </source>
</evidence>
<dbReference type="PANTHER" id="PTHR22884">
    <property type="entry name" value="SET DOMAIN PROTEINS"/>
    <property type="match status" value="1"/>
</dbReference>
<feature type="domain" description="SET" evidence="8">
    <location>
        <begin position="1"/>
        <end position="74"/>
    </location>
</feature>
<evidence type="ECO:0000259" key="8">
    <source>
        <dbReference type="PROSITE" id="PS50280"/>
    </source>
</evidence>
<sequence length="128" mass="14496">MGYERPGCSEVLYVRNNKDFVIDATFKGNALRFLNHSCAPNCKLEKWQVEGEVRVGVFASKSIKVGEALTYDYLFVQFGPEVECRCGAPSCNGYLGTKRKIVFAQRLKGGRNWLHRGVLKDKGQQRDM</sequence>
<dbReference type="Pfam" id="PF00856">
    <property type="entry name" value="SET"/>
    <property type="match status" value="1"/>
</dbReference>
<protein>
    <submittedName>
        <fullName evidence="10">Histone-lysine n-methyltransferase ashh3</fullName>
    </submittedName>
</protein>
<dbReference type="AlphaFoldDB" id="A0A830CKM0"/>
<dbReference type="InterPro" id="IPR050777">
    <property type="entry name" value="SET2_Histone-Lys_MeTrsfase"/>
</dbReference>
<organism evidence="10 11">
    <name type="scientific">Phtheirospermum japonicum</name>
    <dbReference type="NCBI Taxonomy" id="374723"/>
    <lineage>
        <taxon>Eukaryota</taxon>
        <taxon>Viridiplantae</taxon>
        <taxon>Streptophyta</taxon>
        <taxon>Embryophyta</taxon>
        <taxon>Tracheophyta</taxon>
        <taxon>Spermatophyta</taxon>
        <taxon>Magnoliopsida</taxon>
        <taxon>eudicotyledons</taxon>
        <taxon>Gunneridae</taxon>
        <taxon>Pentapetalae</taxon>
        <taxon>asterids</taxon>
        <taxon>lamiids</taxon>
        <taxon>Lamiales</taxon>
        <taxon>Orobanchaceae</taxon>
        <taxon>Orobanchaceae incertae sedis</taxon>
        <taxon>Phtheirospermum</taxon>
    </lineage>
</organism>
<keyword evidence="4 10" id="KW-0489">Methyltransferase</keyword>
<dbReference type="GO" id="GO:0005634">
    <property type="term" value="C:nucleus"/>
    <property type="evidence" value="ECO:0007669"/>
    <property type="project" value="UniProtKB-SubCell"/>
</dbReference>
<evidence type="ECO:0000313" key="11">
    <source>
        <dbReference type="Proteomes" id="UP000653305"/>
    </source>
</evidence>
<dbReference type="SUPFAM" id="SSF82199">
    <property type="entry name" value="SET domain"/>
    <property type="match status" value="1"/>
</dbReference>
<proteinExistence type="predicted"/>